<dbReference type="Proteomes" id="UP000030754">
    <property type="component" value="Unassembled WGS sequence"/>
</dbReference>
<organism evidence="2 3">
    <name type="scientific">Eimeria necatrix</name>
    <dbReference type="NCBI Taxonomy" id="51315"/>
    <lineage>
        <taxon>Eukaryota</taxon>
        <taxon>Sar</taxon>
        <taxon>Alveolata</taxon>
        <taxon>Apicomplexa</taxon>
        <taxon>Conoidasida</taxon>
        <taxon>Coccidia</taxon>
        <taxon>Eucoccidiorida</taxon>
        <taxon>Eimeriorina</taxon>
        <taxon>Eimeriidae</taxon>
        <taxon>Eimeria</taxon>
    </lineage>
</organism>
<sequence length="188" mass="19581">TEAAEEEETIDLETYKRLQAERRALLPSFVAAGGPPKALETEQQLAAEGYVRLGSSSSSSSSSSSNHPDPTGDRPKKKSINLYEYVYIEAAATAAATAAAAAAAAAAARWPSEHEGVEGTGARAEPRRVCCSSSSSSSGASAVPLQQQLLLLLLLRLAAADMNDLNDSKRELFGGPVPNGGPPGWPKE</sequence>
<feature type="compositionally biased region" description="Pro residues" evidence="1">
    <location>
        <begin position="179"/>
        <end position="188"/>
    </location>
</feature>
<dbReference type="GeneID" id="25474606"/>
<feature type="non-terminal residue" evidence="2">
    <location>
        <position position="1"/>
    </location>
</feature>
<dbReference type="AlphaFoldDB" id="U6MKG8"/>
<gene>
    <name evidence="2" type="ORF">ENH_00044500</name>
</gene>
<dbReference type="VEuPathDB" id="ToxoDB:ENH_00044500"/>
<protein>
    <submittedName>
        <fullName evidence="2">Nuclear RNA binding protein, putative</fullName>
    </submittedName>
</protein>
<feature type="region of interest" description="Disordered" evidence="1">
    <location>
        <begin position="167"/>
        <end position="188"/>
    </location>
</feature>
<reference evidence="2" key="1">
    <citation type="submission" date="2013-10" db="EMBL/GenBank/DDBJ databases">
        <title>Genomic analysis of the causative agents of coccidiosis in chickens.</title>
        <authorList>
            <person name="Reid A.J."/>
            <person name="Blake D."/>
            <person name="Billington K."/>
            <person name="Browne H."/>
            <person name="Dunn M."/>
            <person name="Hung S."/>
            <person name="Kawahara F."/>
            <person name="Miranda-Saavedra D."/>
            <person name="Mourier T."/>
            <person name="Nagra H."/>
            <person name="Otto T.D."/>
            <person name="Rawlings N."/>
            <person name="Sanchez A."/>
            <person name="Sanders M."/>
            <person name="Subramaniam C."/>
            <person name="Tay Y."/>
            <person name="Dear P."/>
            <person name="Doerig C."/>
            <person name="Gruber A."/>
            <person name="Parkinson J."/>
            <person name="Shirley M."/>
            <person name="Wan K.L."/>
            <person name="Berriman M."/>
            <person name="Tomley F."/>
            <person name="Pain A."/>
        </authorList>
    </citation>
    <scope>NUCLEOTIDE SEQUENCE [LARGE SCALE GENOMIC DNA]</scope>
    <source>
        <strain evidence="2">Houghton</strain>
    </source>
</reference>
<dbReference type="OrthoDB" id="349001at2759"/>
<evidence type="ECO:0000313" key="3">
    <source>
        <dbReference type="Proteomes" id="UP000030754"/>
    </source>
</evidence>
<evidence type="ECO:0000256" key="1">
    <source>
        <dbReference type="SAM" id="MobiDB-lite"/>
    </source>
</evidence>
<accession>U6MKG8</accession>
<reference evidence="2" key="2">
    <citation type="submission" date="2013-10" db="EMBL/GenBank/DDBJ databases">
        <authorList>
            <person name="Aslett M."/>
        </authorList>
    </citation>
    <scope>NUCLEOTIDE SEQUENCE [LARGE SCALE GENOMIC DNA]</scope>
    <source>
        <strain evidence="2">Houghton</strain>
    </source>
</reference>
<feature type="region of interest" description="Disordered" evidence="1">
    <location>
        <begin position="47"/>
        <end position="77"/>
    </location>
</feature>
<feature type="region of interest" description="Disordered" evidence="1">
    <location>
        <begin position="105"/>
        <end position="142"/>
    </location>
</feature>
<evidence type="ECO:0000313" key="2">
    <source>
        <dbReference type="EMBL" id="CDJ63548.1"/>
    </source>
</evidence>
<keyword evidence="3" id="KW-1185">Reference proteome</keyword>
<dbReference type="RefSeq" id="XP_013440910.1">
    <property type="nucleotide sequence ID" value="XM_013585456.1"/>
</dbReference>
<name>U6MKG8_9EIME</name>
<dbReference type="EMBL" id="HG722826">
    <property type="protein sequence ID" value="CDJ63548.1"/>
    <property type="molecule type" value="Genomic_DNA"/>
</dbReference>
<proteinExistence type="predicted"/>
<feature type="compositionally biased region" description="Low complexity" evidence="1">
    <location>
        <begin position="55"/>
        <end position="65"/>
    </location>
</feature>